<dbReference type="InterPro" id="IPR015943">
    <property type="entry name" value="WD40/YVTN_repeat-like_dom_sf"/>
</dbReference>
<proteinExistence type="predicted"/>
<evidence type="ECO:0000313" key="2">
    <source>
        <dbReference type="EMBL" id="MDV2482331.1"/>
    </source>
</evidence>
<gene>
    <name evidence="2" type="ORF">F8E02_10030</name>
</gene>
<evidence type="ECO:0000256" key="1">
    <source>
        <dbReference type="SAM" id="MobiDB-lite"/>
    </source>
</evidence>
<dbReference type="Gene3D" id="2.130.10.10">
    <property type="entry name" value="YVTN repeat-like/Quinoprotein amine dehydrogenase"/>
    <property type="match status" value="2"/>
</dbReference>
<organism evidence="2 3">
    <name type="scientific">Methanoculleus caldifontis</name>
    <dbReference type="NCBI Taxonomy" id="2651577"/>
    <lineage>
        <taxon>Archaea</taxon>
        <taxon>Methanobacteriati</taxon>
        <taxon>Methanobacteriota</taxon>
        <taxon>Stenosarchaea group</taxon>
        <taxon>Methanomicrobia</taxon>
        <taxon>Methanomicrobiales</taxon>
        <taxon>Methanomicrobiaceae</taxon>
        <taxon>Methanoculleus</taxon>
    </lineage>
</organism>
<evidence type="ECO:0000313" key="3">
    <source>
        <dbReference type="Proteomes" id="UP001281203"/>
    </source>
</evidence>
<comment type="caution">
    <text evidence="2">The sequence shown here is derived from an EMBL/GenBank/DDBJ whole genome shotgun (WGS) entry which is preliminary data.</text>
</comment>
<keyword evidence="3" id="KW-1185">Reference proteome</keyword>
<feature type="region of interest" description="Disordered" evidence="1">
    <location>
        <begin position="322"/>
        <end position="341"/>
    </location>
</feature>
<feature type="compositionally biased region" description="Pro residues" evidence="1">
    <location>
        <begin position="324"/>
        <end position="335"/>
    </location>
</feature>
<reference evidence="2 3" key="1">
    <citation type="submission" date="2019-10" db="EMBL/GenBank/DDBJ databases">
        <title>Isolation and characterization of Methanoculleus sp. Wushi-C6 from a hot spring well.</title>
        <authorList>
            <person name="Chen S.-C."/>
            <person name="Lan Z.-H."/>
            <person name="You Y.-T."/>
            <person name="Lai M.-C."/>
        </authorList>
    </citation>
    <scope>NUCLEOTIDE SEQUENCE [LARGE SCALE GENOMIC DNA]</scope>
    <source>
        <strain evidence="2 3">Wushi-C6</strain>
    </source>
</reference>
<dbReference type="SUPFAM" id="SSF63829">
    <property type="entry name" value="Calcium-dependent phosphotriesterase"/>
    <property type="match status" value="1"/>
</dbReference>
<protein>
    <recommendedName>
        <fullName evidence="4">Two component regulator with propeller domain</fullName>
    </recommendedName>
</protein>
<evidence type="ECO:0008006" key="4">
    <source>
        <dbReference type="Google" id="ProtNLM"/>
    </source>
</evidence>
<accession>A0ABU3X4I5</accession>
<dbReference type="EMBL" id="WBKO01000002">
    <property type="protein sequence ID" value="MDV2482331.1"/>
    <property type="molecule type" value="Genomic_DNA"/>
</dbReference>
<sequence length="366" mass="38572">MPDYYSGIASAGVTDAINGRHGDVIFATDYGISVYTANGTWYSVNPRHPGETAYGTLEPLDTMVTAVALDHEGHLWIGYPGGLQIGDGKGYRAIQDLDLLKNRNINCMVRWGDEIWIATGRAGLHRYSEGAWTWYKPLGAEGLACYTVASMAVDAASDTLVIVSELDGVQVVSNGAGAIRFEPVISGGEPVRGIAGVRADPFGGVYLFNRTAVLHYTPGGEVVPVLDVGDLSAFPVAINDLAATPEGMLLVATDSGIYGWYLSDVVVHITSRDGLRSNFVKKLFVDADGRCWFVVPGNVGYIPPITEPATLTLSAVPVEVPDLPATPAPPTPAPDATPEEPAGMLESIRASLAAWVGSVSARVAGA</sequence>
<dbReference type="Proteomes" id="UP001281203">
    <property type="component" value="Unassembled WGS sequence"/>
</dbReference>
<name>A0ABU3X4I5_9EURY</name>